<evidence type="ECO:0000313" key="2">
    <source>
        <dbReference type="EMBL" id="MBV7266997.1"/>
    </source>
</evidence>
<dbReference type="Proteomes" id="UP000699975">
    <property type="component" value="Unassembled WGS sequence"/>
</dbReference>
<keyword evidence="3" id="KW-1185">Reference proteome</keyword>
<accession>A0ABS6SPQ5</accession>
<keyword evidence="1" id="KW-0812">Transmembrane</keyword>
<feature type="transmembrane region" description="Helical" evidence="1">
    <location>
        <begin position="46"/>
        <end position="64"/>
    </location>
</feature>
<comment type="caution">
    <text evidence="2">The sequence shown here is derived from an EMBL/GenBank/DDBJ whole genome shotgun (WGS) entry which is preliminary data.</text>
</comment>
<evidence type="ECO:0000256" key="1">
    <source>
        <dbReference type="SAM" id="Phobius"/>
    </source>
</evidence>
<name>A0ABS6SPQ5_9SPHN</name>
<dbReference type="EMBL" id="JAGSPB010000002">
    <property type="protein sequence ID" value="MBV7266997.1"/>
    <property type="molecule type" value="Genomic_DNA"/>
</dbReference>
<gene>
    <name evidence="2" type="ORF">KCG45_12460</name>
</gene>
<organism evidence="2 3">
    <name type="scientific">Erythrobacter ani</name>
    <dbReference type="NCBI Taxonomy" id="2827235"/>
    <lineage>
        <taxon>Bacteria</taxon>
        <taxon>Pseudomonadati</taxon>
        <taxon>Pseudomonadota</taxon>
        <taxon>Alphaproteobacteria</taxon>
        <taxon>Sphingomonadales</taxon>
        <taxon>Erythrobacteraceae</taxon>
        <taxon>Erythrobacter/Porphyrobacter group</taxon>
        <taxon>Erythrobacter</taxon>
    </lineage>
</organism>
<reference evidence="2 3" key="1">
    <citation type="submission" date="2021-04" db="EMBL/GenBank/DDBJ databases">
        <authorList>
            <person name="Pira H."/>
            <person name="Risdian C."/>
            <person name="Wink J."/>
        </authorList>
    </citation>
    <scope>NUCLEOTIDE SEQUENCE [LARGE SCALE GENOMIC DNA]</scope>
    <source>
        <strain evidence="2 3">WH131</strain>
    </source>
</reference>
<proteinExistence type="predicted"/>
<evidence type="ECO:0000313" key="3">
    <source>
        <dbReference type="Proteomes" id="UP000699975"/>
    </source>
</evidence>
<keyword evidence="1" id="KW-1133">Transmembrane helix</keyword>
<sequence>MGRRLIRLALQAIGAALVASGILWALQGLGIIMWPEDSIMLARREWALYGAITSALGAALLLIAQRMRF</sequence>
<feature type="transmembrane region" description="Helical" evidence="1">
    <location>
        <begin position="12"/>
        <end position="34"/>
    </location>
</feature>
<keyword evidence="1" id="KW-0472">Membrane</keyword>
<protein>
    <submittedName>
        <fullName evidence="2">Uncharacterized protein</fullName>
    </submittedName>
</protein>